<evidence type="ECO:0000256" key="5">
    <source>
        <dbReference type="ARBA" id="ARBA00022670"/>
    </source>
</evidence>
<dbReference type="MEROPS" id="M01.002"/>
<dbReference type="InterPro" id="IPR024571">
    <property type="entry name" value="ERAP1-like_C_dom"/>
</dbReference>
<dbReference type="Pfam" id="PF01433">
    <property type="entry name" value="Peptidase_M1"/>
    <property type="match status" value="1"/>
</dbReference>
<evidence type="ECO:0000313" key="19">
    <source>
        <dbReference type="Proteomes" id="UP000002973"/>
    </source>
</evidence>
<feature type="binding site" evidence="12">
    <location>
        <position position="335"/>
    </location>
    <ligand>
        <name>Zn(2+)</name>
        <dbReference type="ChEBI" id="CHEBI:29105"/>
        <note>catalytic</note>
    </ligand>
</feature>
<dbReference type="InterPro" id="IPR034016">
    <property type="entry name" value="M1_APN-typ"/>
</dbReference>
<evidence type="ECO:0000256" key="2">
    <source>
        <dbReference type="ARBA" id="ARBA00010136"/>
    </source>
</evidence>
<dbReference type="AlphaFoldDB" id="E6J2C1"/>
<comment type="cofactor">
    <cofactor evidence="12 14">
        <name>Zn(2+)</name>
        <dbReference type="ChEBI" id="CHEBI:29105"/>
    </cofactor>
    <text evidence="12 14">Binds 1 zinc ion per subunit.</text>
</comment>
<gene>
    <name evidence="18" type="ORF">HMPREF0813_01411</name>
</gene>
<feature type="binding site" evidence="12">
    <location>
        <position position="312"/>
    </location>
    <ligand>
        <name>Zn(2+)</name>
        <dbReference type="ChEBI" id="CHEBI:29105"/>
        <note>catalytic</note>
    </ligand>
</feature>
<dbReference type="GO" id="GO:0042277">
    <property type="term" value="F:peptide binding"/>
    <property type="evidence" value="ECO:0007669"/>
    <property type="project" value="TreeGrafter"/>
</dbReference>
<dbReference type="GO" id="GO:0005737">
    <property type="term" value="C:cytoplasm"/>
    <property type="evidence" value="ECO:0007669"/>
    <property type="project" value="TreeGrafter"/>
</dbReference>
<dbReference type="InterPro" id="IPR001930">
    <property type="entry name" value="Peptidase_M1"/>
</dbReference>
<keyword evidence="9 14" id="KW-0482">Metalloprotease</keyword>
<dbReference type="GO" id="GO:0043171">
    <property type="term" value="P:peptide catabolic process"/>
    <property type="evidence" value="ECO:0007669"/>
    <property type="project" value="TreeGrafter"/>
</dbReference>
<accession>E6J2C1</accession>
<keyword evidence="6 12" id="KW-0479">Metal-binding</keyword>
<proteinExistence type="inferred from homology"/>
<dbReference type="Gene3D" id="2.60.40.1730">
    <property type="entry name" value="tricorn interacting facor f3 domain"/>
    <property type="match status" value="1"/>
</dbReference>
<feature type="domain" description="Aminopeptidase N-like N-terminal" evidence="17">
    <location>
        <begin position="32"/>
        <end position="205"/>
    </location>
</feature>
<feature type="site" description="Transition state stabilizer" evidence="13">
    <location>
        <position position="399"/>
    </location>
</feature>
<keyword evidence="8 12" id="KW-0862">Zinc</keyword>
<evidence type="ECO:0000256" key="14">
    <source>
        <dbReference type="RuleBase" id="RU364040"/>
    </source>
</evidence>
<dbReference type="Gene3D" id="1.25.50.20">
    <property type="match status" value="1"/>
</dbReference>
<evidence type="ECO:0000256" key="10">
    <source>
        <dbReference type="ARBA" id="ARBA00057504"/>
    </source>
</evidence>
<evidence type="ECO:0000256" key="3">
    <source>
        <dbReference type="ARBA" id="ARBA00011245"/>
    </source>
</evidence>
<feature type="binding site" evidence="12">
    <location>
        <position position="316"/>
    </location>
    <ligand>
        <name>Zn(2+)</name>
        <dbReference type="ChEBI" id="CHEBI:29105"/>
        <note>catalytic</note>
    </ligand>
</feature>
<dbReference type="GO" id="GO:0005615">
    <property type="term" value="C:extracellular space"/>
    <property type="evidence" value="ECO:0007669"/>
    <property type="project" value="TreeGrafter"/>
</dbReference>
<dbReference type="InterPro" id="IPR042097">
    <property type="entry name" value="Aminopeptidase_N-like_N_sf"/>
</dbReference>
<sequence>MLGHVNYVTIVTDYIIKETYMQAVAHFIETFVPNHYTIFLDLNREQKTFTGKVSISGEAKGEKISLHQKDLTIQSVEVAGEACPFSVDNENEAVYVELGQAGVVEVTLTYTGKITDNMTGIYPSYYTVNGVKKEVLSTQFESHFAREAFPSVDEPEAKATFDLSLKFDQEVGEVALSNMPEVDVENRKATGIWKFATTPRMSSYLLAFAAGDLQGVTAKTKNGTLVGVYSTKAHPASNLEFALDIAVRSIDFYEEYYGVKYPIPQSLHVALPDFSAGAMENWGLVTYREVYLLVDENSTVTSRQQVALVIAHELAHQWFGNLVTMKWWDDLWLNESFANMMEYVCVNAIEPTWNIFEDFQTGGVPLALKRDATDGVQSVHVEVKHPDEINTLFDPAIVYAKGSRLMHMLRRWLGDEAFAKGLNAYFAKHQYSNTIGRDLWNALGAASGRDVAAFMDSWLEQPGYPVLTAIVENDTLKISQKQFFIGEKEEKGRLWVVPLNSNWTGIPDTLETETLEIPNYTALAAQNEGALRFNTENTAHYITDYQGELLDNILATITDLDNTSKLQVVQERRLLAEAGFVSFADLIPVVERLTNETSYLVVSAVKSVLTSLKIFVDEGTETEAAFKKLLIKLNQANFDRLGFKAKAGETDEDELVRQIVVANMIAADDEKASQKASQIFEAYHDSLEKLPAATRLQILINQIKHHETKELTDKYLSTYITTVDGNFQRQLASALSYTKNEATLAHLLEEWKNKDVVKPQDLAMSWYFTFLQHDFTQGTIWTWARDNWEWIKSALGGDMSFDKFVIYPASAFKTHERLAEYKAFFEPQLSDLAISRNISMGIKEIAARIDLIDKEKAAVEAAIQATV</sequence>
<dbReference type="GO" id="GO:0016020">
    <property type="term" value="C:membrane"/>
    <property type="evidence" value="ECO:0007669"/>
    <property type="project" value="TreeGrafter"/>
</dbReference>
<evidence type="ECO:0000256" key="11">
    <source>
        <dbReference type="PIRSR" id="PIRSR634016-1"/>
    </source>
</evidence>
<dbReference type="GO" id="GO:0016285">
    <property type="term" value="F:alanyl aminopeptidase activity"/>
    <property type="evidence" value="ECO:0007669"/>
    <property type="project" value="UniProtKB-EC"/>
</dbReference>
<dbReference type="InterPro" id="IPR050344">
    <property type="entry name" value="Peptidase_M1_aminopeptidases"/>
</dbReference>
<dbReference type="EMBL" id="AECT01000035">
    <property type="protein sequence ID" value="EFU22057.1"/>
    <property type="molecule type" value="Genomic_DNA"/>
</dbReference>
<comment type="caution">
    <text evidence="18">The sequence shown here is derived from an EMBL/GenBank/DDBJ whole genome shotgun (WGS) entry which is preliminary data.</text>
</comment>
<dbReference type="CDD" id="cd09601">
    <property type="entry name" value="M1_APN-Q_like"/>
    <property type="match status" value="1"/>
</dbReference>
<evidence type="ECO:0000256" key="8">
    <source>
        <dbReference type="ARBA" id="ARBA00022833"/>
    </source>
</evidence>
<dbReference type="Gene3D" id="1.10.390.10">
    <property type="entry name" value="Neutral Protease Domain 2"/>
    <property type="match status" value="1"/>
</dbReference>
<comment type="similarity">
    <text evidence="2 14">Belongs to the peptidase M1 family.</text>
</comment>
<evidence type="ECO:0000256" key="7">
    <source>
        <dbReference type="ARBA" id="ARBA00022801"/>
    </source>
</evidence>
<organism evidence="18 19">
    <name type="scientific">Streptococcus anginosus F0211</name>
    <dbReference type="NCBI Taxonomy" id="706437"/>
    <lineage>
        <taxon>Bacteria</taxon>
        <taxon>Bacillati</taxon>
        <taxon>Bacillota</taxon>
        <taxon>Bacilli</taxon>
        <taxon>Lactobacillales</taxon>
        <taxon>Streptococcaceae</taxon>
        <taxon>Streptococcus</taxon>
        <taxon>Streptococcus anginosus group</taxon>
    </lineage>
</organism>
<evidence type="ECO:0000256" key="13">
    <source>
        <dbReference type="PIRSR" id="PIRSR634016-4"/>
    </source>
</evidence>
<dbReference type="GO" id="GO:0070006">
    <property type="term" value="F:metalloaminopeptidase activity"/>
    <property type="evidence" value="ECO:0007669"/>
    <property type="project" value="TreeGrafter"/>
</dbReference>
<evidence type="ECO:0000259" key="16">
    <source>
        <dbReference type="Pfam" id="PF11838"/>
    </source>
</evidence>
<comment type="function">
    <text evidence="10">Aminopeptidase with broad substrate specificity to several peptides. It has more affinity for oligopeptides than for dipeptides. It plays an essential role in the metabolism, it may be involved in nitrogen supply or protein turnover.</text>
</comment>
<dbReference type="InterPro" id="IPR027268">
    <property type="entry name" value="Peptidase_M4/M1_CTD_sf"/>
</dbReference>
<dbReference type="GO" id="GO:0006508">
    <property type="term" value="P:proteolysis"/>
    <property type="evidence" value="ECO:0007669"/>
    <property type="project" value="UniProtKB-KW"/>
</dbReference>
<feature type="domain" description="ERAP1-like C-terminal" evidence="16">
    <location>
        <begin position="533"/>
        <end position="845"/>
    </location>
</feature>
<comment type="catalytic activity">
    <reaction evidence="1">
        <text>Release of an N-terminal amino acid, Xaa-|-Yaa- from a peptide, amide or arylamide. Xaa is preferably Ala, but may be most amino acids including Pro (slow action). When a terminal hydrophobic residue is followed by a prolyl residue, the two may be released as an intact Xaa-Pro dipeptide.</text>
        <dbReference type="EC" id="3.4.11.2"/>
    </reaction>
</comment>
<dbReference type="SUPFAM" id="SSF63737">
    <property type="entry name" value="Leukotriene A4 hydrolase N-terminal domain"/>
    <property type="match status" value="1"/>
</dbReference>
<evidence type="ECO:0000259" key="15">
    <source>
        <dbReference type="Pfam" id="PF01433"/>
    </source>
</evidence>
<dbReference type="GO" id="GO:0008270">
    <property type="term" value="F:zinc ion binding"/>
    <property type="evidence" value="ECO:0007669"/>
    <property type="project" value="UniProtKB-UniRule"/>
</dbReference>
<evidence type="ECO:0000313" key="18">
    <source>
        <dbReference type="EMBL" id="EFU22057.1"/>
    </source>
</evidence>
<dbReference type="InterPro" id="IPR045357">
    <property type="entry name" value="Aminopeptidase_N-like_N"/>
</dbReference>
<dbReference type="SUPFAM" id="SSF55486">
    <property type="entry name" value="Metalloproteases ('zincins'), catalytic domain"/>
    <property type="match status" value="1"/>
</dbReference>
<keyword evidence="7 14" id="KW-0378">Hydrolase</keyword>
<dbReference type="Pfam" id="PF11838">
    <property type="entry name" value="ERAP1_C"/>
    <property type="match status" value="1"/>
</dbReference>
<dbReference type="InterPro" id="IPR014782">
    <property type="entry name" value="Peptidase_M1_dom"/>
</dbReference>
<dbReference type="Gene3D" id="2.60.40.1910">
    <property type="match status" value="1"/>
</dbReference>
<evidence type="ECO:0000259" key="17">
    <source>
        <dbReference type="Pfam" id="PF17900"/>
    </source>
</evidence>
<evidence type="ECO:0000256" key="9">
    <source>
        <dbReference type="ARBA" id="ARBA00023049"/>
    </source>
</evidence>
<evidence type="ECO:0000256" key="4">
    <source>
        <dbReference type="ARBA" id="ARBA00022438"/>
    </source>
</evidence>
<evidence type="ECO:0000256" key="6">
    <source>
        <dbReference type="ARBA" id="ARBA00022723"/>
    </source>
</evidence>
<feature type="active site" description="Proton acceptor" evidence="11">
    <location>
        <position position="313"/>
    </location>
</feature>
<protein>
    <recommendedName>
        <fullName evidence="14">Aminopeptidase</fullName>
        <ecNumber evidence="14">3.4.11.-</ecNumber>
    </recommendedName>
</protein>
<dbReference type="PANTHER" id="PTHR11533:SF174">
    <property type="entry name" value="PUROMYCIN-SENSITIVE AMINOPEPTIDASE-RELATED"/>
    <property type="match status" value="1"/>
</dbReference>
<keyword evidence="5 14" id="KW-0645">Protease</keyword>
<dbReference type="PANTHER" id="PTHR11533">
    <property type="entry name" value="PROTEASE M1 ZINC METALLOPROTEASE"/>
    <property type="match status" value="1"/>
</dbReference>
<dbReference type="Proteomes" id="UP000002973">
    <property type="component" value="Unassembled WGS sequence"/>
</dbReference>
<dbReference type="PRINTS" id="PR00756">
    <property type="entry name" value="ALADIPTASE"/>
</dbReference>
<comment type="subunit">
    <text evidence="3">Monomer.</text>
</comment>
<keyword evidence="4 14" id="KW-0031">Aminopeptidase</keyword>
<feature type="domain" description="Peptidase M1 membrane alanine aminopeptidase" evidence="15">
    <location>
        <begin position="241"/>
        <end position="458"/>
    </location>
</feature>
<reference evidence="18 19" key="1">
    <citation type="submission" date="2010-11" db="EMBL/GenBank/DDBJ databases">
        <authorList>
            <person name="Weinstock G."/>
            <person name="Sodergren E."/>
            <person name="Clifton S."/>
            <person name="Fulton L."/>
            <person name="Fulton B."/>
            <person name="Courtney L."/>
            <person name="Fronick C."/>
            <person name="Harrison M."/>
            <person name="Strong C."/>
            <person name="Farmer C."/>
            <person name="Delahaunty K."/>
            <person name="Markovic C."/>
            <person name="Hall O."/>
            <person name="Minx P."/>
            <person name="Tomlinson C."/>
            <person name="Mitreva M."/>
            <person name="Hou S."/>
            <person name="Chen J."/>
            <person name="Wollam A."/>
            <person name="Pepin K.H."/>
            <person name="Johnson M."/>
            <person name="Bhonagiri V."/>
            <person name="Zhang X."/>
            <person name="Suruliraj S."/>
            <person name="Warren W."/>
            <person name="Chinwalla A."/>
            <person name="Mardis E.R."/>
            <person name="Wilson R.K."/>
        </authorList>
    </citation>
    <scope>NUCLEOTIDE SEQUENCE [LARGE SCALE GENOMIC DNA]</scope>
    <source>
        <strain evidence="18 19">F0211</strain>
    </source>
</reference>
<evidence type="ECO:0000256" key="1">
    <source>
        <dbReference type="ARBA" id="ARBA00000098"/>
    </source>
</evidence>
<dbReference type="EC" id="3.4.11.-" evidence="14"/>
<dbReference type="Pfam" id="PF17900">
    <property type="entry name" value="Peptidase_M1_N"/>
    <property type="match status" value="1"/>
</dbReference>
<dbReference type="FunFam" id="1.10.390.10:FF:000013">
    <property type="entry name" value="Aminopeptidase N"/>
    <property type="match status" value="1"/>
</dbReference>
<name>E6J2C1_STRAP</name>
<dbReference type="eggNOG" id="COG0308">
    <property type="taxonomic scope" value="Bacteria"/>
</dbReference>
<evidence type="ECO:0000256" key="12">
    <source>
        <dbReference type="PIRSR" id="PIRSR634016-3"/>
    </source>
</evidence>